<feature type="chain" id="PRO_5047213982" evidence="1">
    <location>
        <begin position="24"/>
        <end position="783"/>
    </location>
</feature>
<reference evidence="2 3" key="1">
    <citation type="submission" date="2022-01" db="EMBL/GenBank/DDBJ databases">
        <title>Dethiosulfovibrio faecalis sp. nov., a novel proteolytic, non-sulfur-reducing bacterium isolated from a marine aquaculture solid waste bioreactor.</title>
        <authorList>
            <person name="Grabowski S."/>
            <person name="Apolinario E."/>
            <person name="Schneider N."/>
            <person name="Marshall C.W."/>
            <person name="Sowers K.R."/>
        </authorList>
    </citation>
    <scope>NUCLEOTIDE SEQUENCE [LARGE SCALE GENOMIC DNA]</scope>
    <source>
        <strain evidence="2 3">DSM 12537</strain>
    </source>
</reference>
<evidence type="ECO:0000256" key="1">
    <source>
        <dbReference type="SAM" id="SignalP"/>
    </source>
</evidence>
<protein>
    <submittedName>
        <fullName evidence="2">Uncharacterized protein</fullName>
    </submittedName>
</protein>
<keyword evidence="3" id="KW-1185">Reference proteome</keyword>
<accession>A0ABS9ETV6</accession>
<dbReference type="EMBL" id="JAKGUD010000013">
    <property type="protein sequence ID" value="MCF4143270.1"/>
    <property type="molecule type" value="Genomic_DNA"/>
</dbReference>
<proteinExistence type="predicted"/>
<sequence length="783" mass="85423">MKRVLRFSLFALVVALVAASVFSLEVSSASAWSAGDPVTTSISFEGENKDWTFEDVAQSYFWLDPPQSMGGRTCTNRGMTFRLIQALGERQCPDGTFRTYDLDFKTGWAFGCAARIFGEYKIPAQGISGDYEVVPGIFHGYDYSVDASPLSGDRTPSSFYSVRAASRSTGKVWQVSLAENAVSQDYFQVYEDWYERVYPKLVSGDVLTDEENSLNDLINLYAANIQNAVLSGNEEDFSSKTLSDGCGLSCYLKDGSLSYKDKDGTVKTLSMAESCMEGEGDSRHACLCMAMAYRVGQIVSEAWSDGIFHPEDVTVATGWNSDGAEEFFCDLLGVDSVTYGVDGSVTKPGDMTLLDCWYKISIKSLGKTFIFRGTENILTEDFLTLRRKVKGGDGSAEDKKALAARKMELWNSIQVNPFYGGFEVRVADTTRCLCDVVPTSTLYYVLSDNVVRSMDLPDAAKEDNGSGGTKICLCQAVAFRVSQMISSRWADGVFRPEDISVETGWNTDGPIEFWVDQMGMSADDVVISGSATSGDRLSLSDCWYKVTIKSSGETYLFRGNSDLYVSDFLDLRALFKQKKATAGQTKRMKELRAKTVNNVCSSPFVGRISVEEPESAEADSLPTLQVGDKRITPKKTSEEELEKISSLKGVGKCRRGLLYEPSTSGTVLKGTVSVKPSGTLDTFFVAEKSDGELDMLPTTEVAGSSSLRSKENDGFSFKINNGDDFDLDSGDGVKAKVYVIQSVKDSGESDPDQNGDGSSGGCSVSSFSLASLFLLAPLMVLRR</sequence>
<gene>
    <name evidence="2" type="ORF">L2W38_10645</name>
</gene>
<keyword evidence="1" id="KW-0732">Signal</keyword>
<evidence type="ECO:0000313" key="2">
    <source>
        <dbReference type="EMBL" id="MCF4143270.1"/>
    </source>
</evidence>
<name>A0ABS9ETV6_9BACT</name>
<dbReference type="Proteomes" id="UP001200430">
    <property type="component" value="Unassembled WGS sequence"/>
</dbReference>
<comment type="caution">
    <text evidence="2">The sequence shown here is derived from an EMBL/GenBank/DDBJ whole genome shotgun (WGS) entry which is preliminary data.</text>
</comment>
<feature type="signal peptide" evidence="1">
    <location>
        <begin position="1"/>
        <end position="23"/>
    </location>
</feature>
<evidence type="ECO:0000313" key="3">
    <source>
        <dbReference type="Proteomes" id="UP001200430"/>
    </source>
</evidence>
<organism evidence="2 3">
    <name type="scientific">Dethiosulfovibrio marinus</name>
    <dbReference type="NCBI Taxonomy" id="133532"/>
    <lineage>
        <taxon>Bacteria</taxon>
        <taxon>Thermotogati</taxon>
        <taxon>Synergistota</taxon>
        <taxon>Synergistia</taxon>
        <taxon>Synergistales</taxon>
        <taxon>Dethiosulfovibrionaceae</taxon>
        <taxon>Dethiosulfovibrio</taxon>
    </lineage>
</organism>
<dbReference type="RefSeq" id="WP_236099974.1">
    <property type="nucleotide sequence ID" value="NZ_JAKGUD010000013.1"/>
</dbReference>